<evidence type="ECO:0000313" key="1">
    <source>
        <dbReference type="EMBL" id="APC45906.1"/>
    </source>
</evidence>
<protein>
    <submittedName>
        <fullName evidence="1">Uncharacterized protein</fullName>
    </submittedName>
</protein>
<dbReference type="EMBL" id="KX879643">
    <property type="protein sequence ID" value="APC45906.1"/>
    <property type="molecule type" value="Genomic_DNA"/>
</dbReference>
<name>A0A1L2JXW7_9CAUD</name>
<sequence>MKVEELRKTLIEVIKHLDNYSDYELVEIKCIADKMKEMAMYKEFCREKEESDETE</sequence>
<reference evidence="1 2" key="1">
    <citation type="journal article" date="2016" name="Appl. Environ. Microbiol.">
        <title>Novel variants of Streptococcus thermophilus bacteriophages indicate genetic recombination across phages from different bacterial species.</title>
        <authorList>
            <person name="Szymczak P."/>
            <person name="Janzen T."/>
            <person name="Neves A.R."/>
            <person name="Kot W."/>
            <person name="Hansen L.H."/>
            <person name="Lametsch R."/>
            <person name="Neve H."/>
            <person name="Franz C.M."/>
            <person name="Vogensen F.K."/>
        </authorList>
    </citation>
    <scope>NUCLEOTIDE SEQUENCE [LARGE SCALE GENOMIC DNA]</scope>
    <source>
        <strain evidence="1 2">CHPC1151</strain>
    </source>
</reference>
<proteinExistence type="predicted"/>
<gene>
    <name evidence="1" type="ORF">CHPC1151_0040</name>
</gene>
<accession>A0A1L2JXW7</accession>
<dbReference type="Proteomes" id="UP000223410">
    <property type="component" value="Segment"/>
</dbReference>
<organism evidence="1 2">
    <name type="scientific">Streptococcus phage CHPC1151</name>
    <dbReference type="NCBI Taxonomy" id="1913083"/>
    <lineage>
        <taxon>Viruses</taxon>
        <taxon>Duplodnaviria</taxon>
        <taxon>Heunggongvirae</taxon>
        <taxon>Uroviricota</taxon>
        <taxon>Caudoviricetes</taxon>
        <taxon>Aliceevansviridae</taxon>
        <taxon>Vansinderenvirus</taxon>
        <taxon>Vansinderenvirus CHPC1232</taxon>
    </lineage>
</organism>
<keyword evidence="2" id="KW-1185">Reference proteome</keyword>
<evidence type="ECO:0000313" key="2">
    <source>
        <dbReference type="Proteomes" id="UP000223410"/>
    </source>
</evidence>